<dbReference type="GO" id="GO:2001070">
    <property type="term" value="F:starch binding"/>
    <property type="evidence" value="ECO:0007669"/>
    <property type="project" value="InterPro"/>
</dbReference>
<keyword evidence="4" id="KW-1185">Reference proteome</keyword>
<dbReference type="EMBL" id="RRCF01000005">
    <property type="protein sequence ID" value="RRJ19007.1"/>
    <property type="molecule type" value="Genomic_DNA"/>
</dbReference>
<dbReference type="PANTHER" id="PTHR10343:SF84">
    <property type="entry name" value="5'-AMP-ACTIVATED PROTEIN KINASE SUBUNIT BETA-1"/>
    <property type="match status" value="1"/>
</dbReference>
<dbReference type="Proteomes" id="UP000276260">
    <property type="component" value="Unassembled WGS sequence"/>
</dbReference>
<dbReference type="SMART" id="SM01065">
    <property type="entry name" value="CBM_2"/>
    <property type="match status" value="1"/>
</dbReference>
<dbReference type="InterPro" id="IPR014756">
    <property type="entry name" value="Ig_E-set"/>
</dbReference>
<protein>
    <submittedName>
        <fullName evidence="3">Glycoside hydrolase</fullName>
    </submittedName>
</protein>
<evidence type="ECO:0000313" key="4">
    <source>
        <dbReference type="Proteomes" id="UP000276260"/>
    </source>
</evidence>
<proteinExistence type="inferred from homology"/>
<keyword evidence="3" id="KW-0378">Hydrolase</keyword>
<dbReference type="InterPro" id="IPR013783">
    <property type="entry name" value="Ig-like_fold"/>
</dbReference>
<evidence type="ECO:0000256" key="1">
    <source>
        <dbReference type="ARBA" id="ARBA00010926"/>
    </source>
</evidence>
<gene>
    <name evidence="3" type="ORF">EIK76_15795</name>
</gene>
<reference evidence="3 4" key="1">
    <citation type="submission" date="2018-11" db="EMBL/GenBank/DDBJ databases">
        <title>Draft genome analysis of Rheinheimera mesophila isolated from an industrial waste site.</title>
        <authorList>
            <person name="Yu Q."/>
            <person name="Qi Y."/>
            <person name="Zhang H."/>
            <person name="Lu Y."/>
            <person name="Pu J."/>
        </authorList>
    </citation>
    <scope>NUCLEOTIDE SEQUENCE [LARGE SCALE GENOMIC DNA]</scope>
    <source>
        <strain evidence="3 4">IITR13</strain>
    </source>
</reference>
<feature type="domain" description="CBM20" evidence="2">
    <location>
        <begin position="15"/>
        <end position="98"/>
    </location>
</feature>
<dbReference type="GO" id="GO:0016787">
    <property type="term" value="F:hydrolase activity"/>
    <property type="evidence" value="ECO:0007669"/>
    <property type="project" value="UniProtKB-KW"/>
</dbReference>
<dbReference type="PANTHER" id="PTHR10343">
    <property type="entry name" value="5'-AMP-ACTIVATED PROTEIN KINASE , BETA SUBUNIT"/>
    <property type="match status" value="1"/>
</dbReference>
<dbReference type="AlphaFoldDB" id="A0A3P3QCQ3"/>
<comment type="similarity">
    <text evidence="1">Belongs to the 5'-AMP-activated protein kinase beta subunit family.</text>
</comment>
<dbReference type="InterPro" id="IPR032640">
    <property type="entry name" value="AMPK1_CBM"/>
</dbReference>
<sequence>MSISKQYLKTKPVCKVTFTFAGHQYPQAETVAVAGDFNNWDPQAVLMKKTKTGDFTASLNLDKAKQYQFRYVVDGQTWLNDEEADAYVPTQVSYEQNSVVQL</sequence>
<dbReference type="Pfam" id="PF16561">
    <property type="entry name" value="AMPK1_CBM"/>
    <property type="match status" value="1"/>
</dbReference>
<evidence type="ECO:0000259" key="2">
    <source>
        <dbReference type="SMART" id="SM01065"/>
    </source>
</evidence>
<accession>A0A3P3QCQ3</accession>
<dbReference type="Gene3D" id="2.60.40.10">
    <property type="entry name" value="Immunoglobulins"/>
    <property type="match status" value="1"/>
</dbReference>
<dbReference type="SUPFAM" id="SSF81296">
    <property type="entry name" value="E set domains"/>
    <property type="match status" value="1"/>
</dbReference>
<dbReference type="RefSeq" id="WP_046519226.1">
    <property type="nucleotide sequence ID" value="NZ_LAVS01000009.1"/>
</dbReference>
<organism evidence="3 4">
    <name type="scientific">Rheinheimera mesophila</name>
    <dbReference type="NCBI Taxonomy" id="1547515"/>
    <lineage>
        <taxon>Bacteria</taxon>
        <taxon>Pseudomonadati</taxon>
        <taxon>Pseudomonadota</taxon>
        <taxon>Gammaproteobacteria</taxon>
        <taxon>Chromatiales</taxon>
        <taxon>Chromatiaceae</taxon>
        <taxon>Rheinheimera</taxon>
    </lineage>
</organism>
<name>A0A3P3QCQ3_9GAMM</name>
<dbReference type="CDD" id="cd07184">
    <property type="entry name" value="E_set_Isoamylase_like_N"/>
    <property type="match status" value="1"/>
</dbReference>
<comment type="caution">
    <text evidence="3">The sequence shown here is derived from an EMBL/GenBank/DDBJ whole genome shotgun (WGS) entry which is preliminary data.</text>
</comment>
<evidence type="ECO:0000313" key="3">
    <source>
        <dbReference type="EMBL" id="RRJ19007.1"/>
    </source>
</evidence>
<dbReference type="InterPro" id="IPR050827">
    <property type="entry name" value="CRP1_MDG1_kinase"/>
</dbReference>
<dbReference type="OrthoDB" id="5451596at2"/>
<dbReference type="InterPro" id="IPR002044">
    <property type="entry name" value="CBM20"/>
</dbReference>